<reference evidence="1" key="1">
    <citation type="submission" date="2022-02" db="EMBL/GenBank/DDBJ databases">
        <title>Characterization of Tn125 harboring carbapenem-resistant Acinetobacter bereziniae clinical isolates.</title>
        <authorList>
            <person name="Wong N.-K."/>
            <person name="Pan Q."/>
        </authorList>
    </citation>
    <scope>NUCLEOTIDE SEQUENCE</scope>
    <source>
        <strain evidence="1">GD03393</strain>
    </source>
</reference>
<proteinExistence type="predicted"/>
<dbReference type="Proteomes" id="UP000644140">
    <property type="component" value="Chromosome"/>
</dbReference>
<protein>
    <submittedName>
        <fullName evidence="1">Uncharacterized protein</fullName>
    </submittedName>
</protein>
<name>A0A8I1ANA8_ACIBZ</name>
<accession>A0A8I1ANA8</accession>
<dbReference type="EMBL" id="CP092085">
    <property type="protein sequence ID" value="UUN96783.1"/>
    <property type="molecule type" value="Genomic_DNA"/>
</dbReference>
<evidence type="ECO:0000313" key="2">
    <source>
        <dbReference type="Proteomes" id="UP000644140"/>
    </source>
</evidence>
<evidence type="ECO:0000313" key="1">
    <source>
        <dbReference type="EMBL" id="UUN96783.1"/>
    </source>
</evidence>
<sequence length="335" mass="39201">MNQVFIPNTQQQFFNVAQTPPHVYPNGNNGFLTNGTMVRPTYGDPMFNQIAFGLINGTKLLEQDKIKMFPKATATVPYPPMNPLCYFVLQQMPLFSHFVDLFNGFEANPYLNVFQKFAVENLQLMRSPQQIPNHMWENLFCRLRAELYIAKANLQTRKYEAQIQKLRNEQKAVFRRVMQTHDQANCIFLELPLITQTDPPHYQTQEDAEKVSLKVLKEYFQWLHKAGQLTEKLYDIQWRIVKGLDQKLTAQAFIYVLGDKVDYLPLLQEQWEFVCGDYQLQGIFPDPKHTHCYDGQGLVQKAWLQLIERVHEPLGFYRYKGNGITYAWKAYTGNV</sequence>
<organism evidence="1 2">
    <name type="scientific">Acinetobacter bereziniae</name>
    <name type="common">Acinetobacter genomosp. 10</name>
    <dbReference type="NCBI Taxonomy" id="106648"/>
    <lineage>
        <taxon>Bacteria</taxon>
        <taxon>Pseudomonadati</taxon>
        <taxon>Pseudomonadota</taxon>
        <taxon>Gammaproteobacteria</taxon>
        <taxon>Moraxellales</taxon>
        <taxon>Moraxellaceae</taxon>
        <taxon>Acinetobacter</taxon>
    </lineage>
</organism>
<dbReference type="GeneID" id="69463316"/>
<dbReference type="AlphaFoldDB" id="A0A8I1ANA8"/>
<gene>
    <name evidence="1" type="ORF">I9054_015565</name>
</gene>
<dbReference type="RefSeq" id="WP_151793825.1">
    <property type="nucleotide sequence ID" value="NZ_CP066119.1"/>
</dbReference>